<reference evidence="1" key="1">
    <citation type="submission" date="2023-08" db="EMBL/GenBank/DDBJ databases">
        <title>Reference Genome Resource for the Citrus Pathogen Phytophthora citrophthora.</title>
        <authorList>
            <person name="Moller H."/>
            <person name="Coetzee B."/>
            <person name="Rose L.J."/>
            <person name="Van Niekerk J.M."/>
        </authorList>
    </citation>
    <scope>NUCLEOTIDE SEQUENCE</scope>
    <source>
        <strain evidence="1">STE-U-9442</strain>
    </source>
</reference>
<dbReference type="AlphaFoldDB" id="A0AAD9LEX0"/>
<proteinExistence type="predicted"/>
<dbReference type="Proteomes" id="UP001259832">
    <property type="component" value="Unassembled WGS sequence"/>
</dbReference>
<sequence>MAWVESLYGKHAGTVVIHICLDDKQVAALVKEVRTDEGQEFCNSIMVLLYNTRSFNKKAGLKSTQSMLLSKRIKL</sequence>
<accession>A0AAD9LEX0</accession>
<gene>
    <name evidence="1" type="ORF">P3T76_011695</name>
</gene>
<evidence type="ECO:0000313" key="2">
    <source>
        <dbReference type="Proteomes" id="UP001259832"/>
    </source>
</evidence>
<evidence type="ECO:0000313" key="1">
    <source>
        <dbReference type="EMBL" id="KAK1933935.1"/>
    </source>
</evidence>
<protein>
    <submittedName>
        <fullName evidence="1">Uncharacterized protein</fullName>
    </submittedName>
</protein>
<comment type="caution">
    <text evidence="1">The sequence shown here is derived from an EMBL/GenBank/DDBJ whole genome shotgun (WGS) entry which is preliminary data.</text>
</comment>
<dbReference type="EMBL" id="JASMQC010000027">
    <property type="protein sequence ID" value="KAK1933935.1"/>
    <property type="molecule type" value="Genomic_DNA"/>
</dbReference>
<name>A0AAD9LEX0_9STRA</name>
<keyword evidence="2" id="KW-1185">Reference proteome</keyword>
<organism evidence="1 2">
    <name type="scientific">Phytophthora citrophthora</name>
    <dbReference type="NCBI Taxonomy" id="4793"/>
    <lineage>
        <taxon>Eukaryota</taxon>
        <taxon>Sar</taxon>
        <taxon>Stramenopiles</taxon>
        <taxon>Oomycota</taxon>
        <taxon>Peronosporomycetes</taxon>
        <taxon>Peronosporales</taxon>
        <taxon>Peronosporaceae</taxon>
        <taxon>Phytophthora</taxon>
    </lineage>
</organism>